<feature type="signal peptide" evidence="3">
    <location>
        <begin position="1"/>
        <end position="18"/>
    </location>
</feature>
<keyword evidence="2" id="KW-0812">Transmembrane</keyword>
<evidence type="ECO:0000256" key="2">
    <source>
        <dbReference type="SAM" id="Phobius"/>
    </source>
</evidence>
<evidence type="ECO:0000313" key="4">
    <source>
        <dbReference type="Proteomes" id="UP000887574"/>
    </source>
</evidence>
<keyword evidence="4" id="KW-1185">Reference proteome</keyword>
<feature type="transmembrane region" description="Helical" evidence="2">
    <location>
        <begin position="46"/>
        <end position="73"/>
    </location>
</feature>
<sequence length="188" mass="21403">MVTFIITVLLLRMCVVSAQHSNEETCRMKREQTQARLYSSVKMIDVLMVVTFFIALSVSIIANVLAWLLLWLVCVKMNRTLCSVHQKLAIGDALLQRRRLPGKLLEKLSAQAEFDLVKNEMEATRMIKLVHSTLAFGGHAQELVYSPDEVYEFHHNKHKLWSCSSEISSEASKEKLVESDVEPIDPSE</sequence>
<feature type="compositionally biased region" description="Acidic residues" evidence="1">
    <location>
        <begin position="179"/>
        <end position="188"/>
    </location>
</feature>
<feature type="region of interest" description="Disordered" evidence="1">
    <location>
        <begin position="169"/>
        <end position="188"/>
    </location>
</feature>
<organism evidence="4 5">
    <name type="scientific">Ditylenchus dipsaci</name>
    <dbReference type="NCBI Taxonomy" id="166011"/>
    <lineage>
        <taxon>Eukaryota</taxon>
        <taxon>Metazoa</taxon>
        <taxon>Ecdysozoa</taxon>
        <taxon>Nematoda</taxon>
        <taxon>Chromadorea</taxon>
        <taxon>Rhabditida</taxon>
        <taxon>Tylenchina</taxon>
        <taxon>Tylenchomorpha</taxon>
        <taxon>Sphaerularioidea</taxon>
        <taxon>Anguinidae</taxon>
        <taxon>Anguininae</taxon>
        <taxon>Ditylenchus</taxon>
    </lineage>
</organism>
<proteinExistence type="predicted"/>
<reference evidence="5" key="1">
    <citation type="submission" date="2022-11" db="UniProtKB">
        <authorList>
            <consortium name="WormBaseParasite"/>
        </authorList>
    </citation>
    <scope>IDENTIFICATION</scope>
</reference>
<dbReference type="WBParaSite" id="jg242">
    <property type="protein sequence ID" value="jg242"/>
    <property type="gene ID" value="jg242"/>
</dbReference>
<dbReference type="Proteomes" id="UP000887574">
    <property type="component" value="Unplaced"/>
</dbReference>
<evidence type="ECO:0000256" key="3">
    <source>
        <dbReference type="SAM" id="SignalP"/>
    </source>
</evidence>
<accession>A0A915DY66</accession>
<dbReference type="AlphaFoldDB" id="A0A915DY66"/>
<evidence type="ECO:0000256" key="1">
    <source>
        <dbReference type="SAM" id="MobiDB-lite"/>
    </source>
</evidence>
<keyword evidence="2" id="KW-0472">Membrane</keyword>
<protein>
    <submittedName>
        <fullName evidence="5">Uncharacterized protein</fullName>
    </submittedName>
</protein>
<keyword evidence="2" id="KW-1133">Transmembrane helix</keyword>
<keyword evidence="3" id="KW-0732">Signal</keyword>
<evidence type="ECO:0000313" key="5">
    <source>
        <dbReference type="WBParaSite" id="jg242"/>
    </source>
</evidence>
<name>A0A915DY66_9BILA</name>
<feature type="chain" id="PRO_5037908100" evidence="3">
    <location>
        <begin position="19"/>
        <end position="188"/>
    </location>
</feature>